<protein>
    <submittedName>
        <fullName evidence="1">Heterokaryon incompatibility protein-domain-containing protein</fullName>
    </submittedName>
</protein>
<keyword evidence="2" id="KW-1185">Reference proteome</keyword>
<dbReference type="EMBL" id="JAQQWM010000005">
    <property type="protein sequence ID" value="KAK8063670.1"/>
    <property type="molecule type" value="Genomic_DNA"/>
</dbReference>
<dbReference type="Proteomes" id="UP001446871">
    <property type="component" value="Unassembled WGS sequence"/>
</dbReference>
<proteinExistence type="predicted"/>
<evidence type="ECO:0000313" key="2">
    <source>
        <dbReference type="Proteomes" id="UP001446871"/>
    </source>
</evidence>
<accession>A0ABR1UXQ1</accession>
<evidence type="ECO:0000313" key="1">
    <source>
        <dbReference type="EMBL" id="KAK8063670.1"/>
    </source>
</evidence>
<name>A0ABR1UXQ1_9PEZI</name>
<comment type="caution">
    <text evidence="1">The sequence shown here is derived from an EMBL/GenBank/DDBJ whole genome shotgun (WGS) entry which is preliminary data.</text>
</comment>
<organism evidence="1 2">
    <name type="scientific">Apiospora saccharicola</name>
    <dbReference type="NCBI Taxonomy" id="335842"/>
    <lineage>
        <taxon>Eukaryota</taxon>
        <taxon>Fungi</taxon>
        <taxon>Dikarya</taxon>
        <taxon>Ascomycota</taxon>
        <taxon>Pezizomycotina</taxon>
        <taxon>Sordariomycetes</taxon>
        <taxon>Xylariomycetidae</taxon>
        <taxon>Amphisphaeriales</taxon>
        <taxon>Apiosporaceae</taxon>
        <taxon>Apiospora</taxon>
    </lineage>
</organism>
<gene>
    <name evidence="1" type="ORF">PG996_008322</name>
</gene>
<reference evidence="1 2" key="1">
    <citation type="submission" date="2023-01" db="EMBL/GenBank/DDBJ databases">
        <title>Analysis of 21 Apiospora genomes using comparative genomics revels a genus with tremendous synthesis potential of carbohydrate active enzymes and secondary metabolites.</title>
        <authorList>
            <person name="Sorensen T."/>
        </authorList>
    </citation>
    <scope>NUCLEOTIDE SEQUENCE [LARGE SCALE GENOMIC DNA]</scope>
    <source>
        <strain evidence="1 2">CBS 83171</strain>
    </source>
</reference>
<sequence>MMGYIYSKCSAVCCLLGAPPNSTSAQRDPFDLAHHFAANKHYHDLPGYSIAGSGDVLFEENAEFIALWEGFLSVAKSTWWT</sequence>